<sequence>MKFQQYSNEKGMTLIELLAALSLFAVVIALSSTVIVQLISSEDKTAENIKTKQHMNVLVNELRYQFYDDNTQPLCITSEEERFSFSEVTNGVLEGKCIELENRDYPLSFKLNSKETSIKTTFNKAAQYVLDINNDQDGPEENPEEFEESENNIACIYNENVKFLELLRIKNKQNEDCANNYIFQESAAFLNSAIFHNKVYVTIKKNLYVRGDINFNGSKGTICVLGNVFFEEEQDSGNFQIAVDNITIVSECPSPSNDNSEHIYVVKNED</sequence>
<name>A0ABU6KA61_9BACI</name>
<dbReference type="Proteomes" id="UP001335737">
    <property type="component" value="Unassembled WGS sequence"/>
</dbReference>
<comment type="caution">
    <text evidence="3">The sequence shown here is derived from an EMBL/GenBank/DDBJ whole genome shotgun (WGS) entry which is preliminary data.</text>
</comment>
<evidence type="ECO:0000256" key="2">
    <source>
        <dbReference type="ARBA" id="ARBA00023287"/>
    </source>
</evidence>
<proteinExistence type="predicted"/>
<gene>
    <name evidence="3" type="ORF">QGM71_00295</name>
</gene>
<dbReference type="NCBIfam" id="TIGR02532">
    <property type="entry name" value="IV_pilin_GFxxxE"/>
    <property type="match status" value="1"/>
</dbReference>
<protein>
    <submittedName>
        <fullName evidence="3">Type II secretion system protein</fullName>
    </submittedName>
</protein>
<reference evidence="3 4" key="1">
    <citation type="journal article" date="2024" name="Int. J. Syst. Evol. Microbiol.">
        <title>Virgibacillus tibetensis sp. nov., isolated from salt lake on the Tibetan Plateau of China.</title>
        <authorList>
            <person name="Phurbu D."/>
            <person name="Liu Z.-X."/>
            <person name="Wang R."/>
            <person name="Zheng Y.-Y."/>
            <person name="Liu H.-C."/>
            <person name="Zhou Y.-G."/>
            <person name="Yu Y.-J."/>
            <person name="Li A.-H."/>
        </authorList>
    </citation>
    <scope>NUCLEOTIDE SEQUENCE [LARGE SCALE GENOMIC DNA]</scope>
    <source>
        <strain evidence="3 4">C22-A2</strain>
    </source>
</reference>
<dbReference type="Pfam" id="PF07963">
    <property type="entry name" value="N_methyl"/>
    <property type="match status" value="1"/>
</dbReference>
<comment type="subcellular location">
    <subcellularLocation>
        <location evidence="1">Cell surface</location>
    </subcellularLocation>
</comment>
<organism evidence="3 4">
    <name type="scientific">Virgibacillus tibetensis</name>
    <dbReference type="NCBI Taxonomy" id="3042313"/>
    <lineage>
        <taxon>Bacteria</taxon>
        <taxon>Bacillati</taxon>
        <taxon>Bacillota</taxon>
        <taxon>Bacilli</taxon>
        <taxon>Bacillales</taxon>
        <taxon>Bacillaceae</taxon>
        <taxon>Virgibacillus</taxon>
    </lineage>
</organism>
<dbReference type="RefSeq" id="WP_327605507.1">
    <property type="nucleotide sequence ID" value="NZ_JARZFX010000001.1"/>
</dbReference>
<evidence type="ECO:0000313" key="4">
    <source>
        <dbReference type="Proteomes" id="UP001335737"/>
    </source>
</evidence>
<dbReference type="PROSITE" id="PS00409">
    <property type="entry name" value="PROKAR_NTER_METHYL"/>
    <property type="match status" value="1"/>
</dbReference>
<evidence type="ECO:0000313" key="3">
    <source>
        <dbReference type="EMBL" id="MEC5421931.1"/>
    </source>
</evidence>
<dbReference type="EMBL" id="JARZFX010000001">
    <property type="protein sequence ID" value="MEC5421931.1"/>
    <property type="molecule type" value="Genomic_DNA"/>
</dbReference>
<keyword evidence="2" id="KW-0178">Competence</keyword>
<keyword evidence="4" id="KW-1185">Reference proteome</keyword>
<evidence type="ECO:0000256" key="1">
    <source>
        <dbReference type="ARBA" id="ARBA00004241"/>
    </source>
</evidence>
<dbReference type="InterPro" id="IPR012902">
    <property type="entry name" value="N_methyl_site"/>
</dbReference>
<accession>A0ABU6KA61</accession>